<dbReference type="Gene3D" id="1.20.1050.10">
    <property type="match status" value="1"/>
</dbReference>
<dbReference type="EMBL" id="KN837190">
    <property type="protein sequence ID" value="KIJ35276.1"/>
    <property type="molecule type" value="Genomic_DNA"/>
</dbReference>
<feature type="domain" description="GST N-terminal" evidence="5">
    <location>
        <begin position="11"/>
        <end position="92"/>
    </location>
</feature>
<dbReference type="SFLD" id="SFLDG00358">
    <property type="entry name" value="Main_(cytGST)"/>
    <property type="match status" value="1"/>
</dbReference>
<dbReference type="Pfam" id="PF02798">
    <property type="entry name" value="GST_N"/>
    <property type="match status" value="1"/>
</dbReference>
<dbReference type="FunFam" id="3.40.30.10:FF:000156">
    <property type="entry name" value="Glutathione S-transferase 1"/>
    <property type="match status" value="1"/>
</dbReference>
<dbReference type="GO" id="GO:0004364">
    <property type="term" value="F:glutathione transferase activity"/>
    <property type="evidence" value="ECO:0007669"/>
    <property type="project" value="UniProtKB-EC"/>
</dbReference>
<reference evidence="6 7" key="1">
    <citation type="submission" date="2014-06" db="EMBL/GenBank/DDBJ databases">
        <title>Evolutionary Origins and Diversification of the Mycorrhizal Mutualists.</title>
        <authorList>
            <consortium name="DOE Joint Genome Institute"/>
            <consortium name="Mycorrhizal Genomics Consortium"/>
            <person name="Kohler A."/>
            <person name="Kuo A."/>
            <person name="Nagy L.G."/>
            <person name="Floudas D."/>
            <person name="Copeland A."/>
            <person name="Barry K.W."/>
            <person name="Cichocki N."/>
            <person name="Veneault-Fourrey C."/>
            <person name="LaButti K."/>
            <person name="Lindquist E.A."/>
            <person name="Lipzen A."/>
            <person name="Lundell T."/>
            <person name="Morin E."/>
            <person name="Murat C."/>
            <person name="Riley R."/>
            <person name="Ohm R."/>
            <person name="Sun H."/>
            <person name="Tunlid A."/>
            <person name="Henrissat B."/>
            <person name="Grigoriev I.V."/>
            <person name="Hibbett D.S."/>
            <person name="Martin F."/>
        </authorList>
    </citation>
    <scope>NUCLEOTIDE SEQUENCE [LARGE SCALE GENOMIC DNA]</scope>
    <source>
        <strain evidence="6 7">SS14</strain>
    </source>
</reference>
<dbReference type="InterPro" id="IPR036282">
    <property type="entry name" value="Glutathione-S-Trfase_C_sf"/>
</dbReference>
<comment type="catalytic activity">
    <reaction evidence="4">
        <text>RX + glutathione = an S-substituted glutathione + a halide anion + H(+)</text>
        <dbReference type="Rhea" id="RHEA:16437"/>
        <dbReference type="ChEBI" id="CHEBI:15378"/>
        <dbReference type="ChEBI" id="CHEBI:16042"/>
        <dbReference type="ChEBI" id="CHEBI:17792"/>
        <dbReference type="ChEBI" id="CHEBI:57925"/>
        <dbReference type="ChEBI" id="CHEBI:90779"/>
        <dbReference type="EC" id="2.5.1.18"/>
    </reaction>
</comment>
<dbReference type="HOGENOM" id="CLU_011226_15_4_1"/>
<dbReference type="CDD" id="cd03046">
    <property type="entry name" value="GST_N_GTT1_like"/>
    <property type="match status" value="1"/>
</dbReference>
<sequence>MADPTPIEPISAGIVVHHLNNSRSQRILWLLEELEVPYEIRKFQRTEQQRAPEELKKVHPLGKAPIITDGTVTLAESGAIVEYLITKYGGEKFTPPEAGKIDNLYFSHYAEGTLMPILVNKLIFTIIPQKAPSLVRPLLKPVFGNLIKKLLNPELKANAELVELHFQQNKSGWIAGGEGPTSADFMMGFPLEALSSRNSENIGPKTKEYVERIHERPAFKRALEKGGKYAYA</sequence>
<evidence type="ECO:0000313" key="7">
    <source>
        <dbReference type="Proteomes" id="UP000054279"/>
    </source>
</evidence>
<proteinExistence type="inferred from homology"/>
<dbReference type="EC" id="2.5.1.18" evidence="2"/>
<dbReference type="OrthoDB" id="2098326at2759"/>
<dbReference type="Proteomes" id="UP000054279">
    <property type="component" value="Unassembled WGS sequence"/>
</dbReference>
<name>A0A0C9VD01_SPHS4</name>
<dbReference type="SUPFAM" id="SSF52833">
    <property type="entry name" value="Thioredoxin-like"/>
    <property type="match status" value="1"/>
</dbReference>
<dbReference type="PROSITE" id="PS50404">
    <property type="entry name" value="GST_NTER"/>
    <property type="match status" value="1"/>
</dbReference>
<dbReference type="PANTHER" id="PTHR44051">
    <property type="entry name" value="GLUTATHIONE S-TRANSFERASE-RELATED"/>
    <property type="match status" value="1"/>
</dbReference>
<dbReference type="SUPFAM" id="SSF47616">
    <property type="entry name" value="GST C-terminal domain-like"/>
    <property type="match status" value="1"/>
</dbReference>
<dbReference type="SFLD" id="SFLDS00019">
    <property type="entry name" value="Glutathione_Transferase_(cytos"/>
    <property type="match status" value="1"/>
</dbReference>
<evidence type="ECO:0000313" key="6">
    <source>
        <dbReference type="EMBL" id="KIJ35276.1"/>
    </source>
</evidence>
<dbReference type="InterPro" id="IPR040079">
    <property type="entry name" value="Glutathione_S-Trfase"/>
</dbReference>
<dbReference type="GO" id="GO:0004602">
    <property type="term" value="F:glutathione peroxidase activity"/>
    <property type="evidence" value="ECO:0007669"/>
    <property type="project" value="UniProtKB-ARBA"/>
</dbReference>
<dbReference type="InterPro" id="IPR036249">
    <property type="entry name" value="Thioredoxin-like_sf"/>
</dbReference>
<dbReference type="PANTHER" id="PTHR44051:SF9">
    <property type="entry name" value="GLUTATHIONE S-TRANSFERASE 1"/>
    <property type="match status" value="1"/>
</dbReference>
<evidence type="ECO:0000256" key="4">
    <source>
        <dbReference type="ARBA" id="ARBA00047960"/>
    </source>
</evidence>
<protein>
    <recommendedName>
        <fullName evidence="2">glutathione transferase</fullName>
        <ecNumber evidence="2">2.5.1.18</ecNumber>
    </recommendedName>
</protein>
<dbReference type="GO" id="GO:0005737">
    <property type="term" value="C:cytoplasm"/>
    <property type="evidence" value="ECO:0007669"/>
    <property type="project" value="UniProtKB-ARBA"/>
</dbReference>
<organism evidence="6 7">
    <name type="scientific">Sphaerobolus stellatus (strain SS14)</name>
    <dbReference type="NCBI Taxonomy" id="990650"/>
    <lineage>
        <taxon>Eukaryota</taxon>
        <taxon>Fungi</taxon>
        <taxon>Dikarya</taxon>
        <taxon>Basidiomycota</taxon>
        <taxon>Agaricomycotina</taxon>
        <taxon>Agaricomycetes</taxon>
        <taxon>Phallomycetidae</taxon>
        <taxon>Geastrales</taxon>
        <taxon>Sphaerobolaceae</taxon>
        <taxon>Sphaerobolus</taxon>
    </lineage>
</organism>
<dbReference type="InterPro" id="IPR004045">
    <property type="entry name" value="Glutathione_S-Trfase_N"/>
</dbReference>
<dbReference type="Gene3D" id="3.40.30.10">
    <property type="entry name" value="Glutaredoxin"/>
    <property type="match status" value="1"/>
</dbReference>
<accession>A0A0C9VD01</accession>
<evidence type="ECO:0000259" key="5">
    <source>
        <dbReference type="PROSITE" id="PS50404"/>
    </source>
</evidence>
<dbReference type="AlphaFoldDB" id="A0A0C9VD01"/>
<keyword evidence="7" id="KW-1185">Reference proteome</keyword>
<dbReference type="SFLD" id="SFLDG01150">
    <property type="entry name" value="Main.1:_Beta-like"/>
    <property type="match status" value="1"/>
</dbReference>
<evidence type="ECO:0000256" key="3">
    <source>
        <dbReference type="ARBA" id="ARBA00022679"/>
    </source>
</evidence>
<evidence type="ECO:0000256" key="2">
    <source>
        <dbReference type="ARBA" id="ARBA00012452"/>
    </source>
</evidence>
<gene>
    <name evidence="6" type="ORF">M422DRAFT_180952</name>
</gene>
<keyword evidence="3" id="KW-0808">Transferase</keyword>
<evidence type="ECO:0000256" key="1">
    <source>
        <dbReference type="ARBA" id="ARBA00007409"/>
    </source>
</evidence>
<comment type="similarity">
    <text evidence="1">Belongs to the GST superfamily.</text>
</comment>